<evidence type="ECO:0000256" key="3">
    <source>
        <dbReference type="ARBA" id="ARBA00022723"/>
    </source>
</evidence>
<dbReference type="Pfam" id="PF00929">
    <property type="entry name" value="RNase_T"/>
    <property type="match status" value="1"/>
</dbReference>
<dbReference type="SUPFAM" id="SSF53098">
    <property type="entry name" value="Ribonuclease H-like"/>
    <property type="match status" value="1"/>
</dbReference>
<dbReference type="SMART" id="SM00479">
    <property type="entry name" value="EXOIII"/>
    <property type="match status" value="1"/>
</dbReference>
<dbReference type="GO" id="GO:0006308">
    <property type="term" value="P:DNA catabolic process"/>
    <property type="evidence" value="ECO:0007669"/>
    <property type="project" value="TreeGrafter"/>
</dbReference>
<dbReference type="InterPro" id="IPR012337">
    <property type="entry name" value="RNaseH-like_sf"/>
</dbReference>
<proteinExistence type="evidence at transcript level"/>
<reference evidence="9" key="1">
    <citation type="journal article" date="2014" name="Insect Biochem. Mol. Biol.">
        <title>An insight into the sialome of the frog biting fly, Corethrella appendiculata.</title>
        <authorList>
            <person name="Ribeiro J.M.C."/>
            <person name="Chagas A.C."/>
            <person name="Pham V.M."/>
            <person name="Lounibos L.P."/>
            <person name="Calvo E."/>
        </authorList>
    </citation>
    <scope>NUCLEOTIDE SEQUENCE</scope>
    <source>
        <tissue evidence="9">Salivary glands</tissue>
    </source>
</reference>
<accession>U5EQW5</accession>
<keyword evidence="6" id="KW-0460">Magnesium</keyword>
<keyword evidence="3" id="KW-0479">Metal-binding</keyword>
<name>U5EQW5_9DIPT</name>
<keyword evidence="5 9" id="KW-0269">Exonuclease</keyword>
<dbReference type="AlphaFoldDB" id="U5EQW5"/>
<dbReference type="PANTHER" id="PTHR13058">
    <property type="entry name" value="THREE PRIME REPAIR EXONUCLEASE 1, 2"/>
    <property type="match status" value="1"/>
</dbReference>
<sequence>MNEINTFVFFDLETTGLPQLEFGKTKITEISLIAVTKQHILEAKNDSLPRALSKLTLCFNPQKRIHLKSEEMTGLSNELLEKHSPFDENALKILTGFFQQQQQPVCLCAHNGNRFDFILLRNMFEKFPNVKISDSVFCIDTLQLFRDLDNIVAIKDEKTVNQEQTLAEITELEANILSVMENLENEAKLIPGRQQSNETTPHRDKVFVYRTPKANSTYSTEVTPTSSAAATNQTNRIAPKSKRKLFPDSNEIKSTSPTIESPARKLYNLSTLYKRLIGEELIQGHYAENDVIALLKCAIACNKDFIKYTENNCVSFVDFKGKF</sequence>
<dbReference type="InterPro" id="IPR040393">
    <property type="entry name" value="TREX1/2"/>
</dbReference>
<dbReference type="PANTHER" id="PTHR13058:SF19">
    <property type="entry name" value="LD40940P"/>
    <property type="match status" value="1"/>
</dbReference>
<dbReference type="Gene3D" id="3.30.420.10">
    <property type="entry name" value="Ribonuclease H-like superfamily/Ribonuclease H"/>
    <property type="match status" value="1"/>
</dbReference>
<comment type="cofactor">
    <cofactor evidence="1">
        <name>Mg(2+)</name>
        <dbReference type="ChEBI" id="CHEBI:18420"/>
    </cofactor>
</comment>
<dbReference type="GO" id="GO:0046872">
    <property type="term" value="F:metal ion binding"/>
    <property type="evidence" value="ECO:0007669"/>
    <property type="project" value="UniProtKB-KW"/>
</dbReference>
<evidence type="ECO:0000256" key="2">
    <source>
        <dbReference type="ARBA" id="ARBA00022722"/>
    </source>
</evidence>
<protein>
    <submittedName>
        <fullName evidence="9">Putative three prime repair exonuclease 1</fullName>
    </submittedName>
</protein>
<evidence type="ECO:0000256" key="4">
    <source>
        <dbReference type="ARBA" id="ARBA00022801"/>
    </source>
</evidence>
<dbReference type="EMBL" id="GANO01004031">
    <property type="protein sequence ID" value="JAB55840.1"/>
    <property type="molecule type" value="mRNA"/>
</dbReference>
<dbReference type="InterPro" id="IPR013520">
    <property type="entry name" value="Ribonucl_H"/>
</dbReference>
<feature type="domain" description="Exonuclease" evidence="8">
    <location>
        <begin position="6"/>
        <end position="307"/>
    </location>
</feature>
<evidence type="ECO:0000256" key="6">
    <source>
        <dbReference type="ARBA" id="ARBA00022842"/>
    </source>
</evidence>
<dbReference type="GO" id="GO:0005737">
    <property type="term" value="C:cytoplasm"/>
    <property type="evidence" value="ECO:0007669"/>
    <property type="project" value="TreeGrafter"/>
</dbReference>
<evidence type="ECO:0000256" key="1">
    <source>
        <dbReference type="ARBA" id="ARBA00001946"/>
    </source>
</evidence>
<evidence type="ECO:0000256" key="5">
    <source>
        <dbReference type="ARBA" id="ARBA00022839"/>
    </source>
</evidence>
<keyword evidence="2" id="KW-0540">Nuclease</keyword>
<evidence type="ECO:0000256" key="7">
    <source>
        <dbReference type="ARBA" id="ARBA00025769"/>
    </source>
</evidence>
<dbReference type="GO" id="GO:0003676">
    <property type="term" value="F:nucleic acid binding"/>
    <property type="evidence" value="ECO:0007669"/>
    <property type="project" value="InterPro"/>
</dbReference>
<evidence type="ECO:0000313" key="9">
    <source>
        <dbReference type="EMBL" id="JAB55840.1"/>
    </source>
</evidence>
<keyword evidence="4" id="KW-0378">Hydrolase</keyword>
<comment type="similarity">
    <text evidence="7">Belongs to the exonuclease superfamily. TREX family.</text>
</comment>
<dbReference type="GO" id="GO:0008296">
    <property type="term" value="F:3'-5'-DNA exonuclease activity"/>
    <property type="evidence" value="ECO:0007669"/>
    <property type="project" value="TreeGrafter"/>
</dbReference>
<evidence type="ECO:0000259" key="8">
    <source>
        <dbReference type="SMART" id="SM00479"/>
    </source>
</evidence>
<dbReference type="InterPro" id="IPR036397">
    <property type="entry name" value="RNaseH_sf"/>
</dbReference>
<organism evidence="9">
    <name type="scientific">Corethrella appendiculata</name>
    <dbReference type="NCBI Taxonomy" id="1370023"/>
    <lineage>
        <taxon>Eukaryota</taxon>
        <taxon>Metazoa</taxon>
        <taxon>Ecdysozoa</taxon>
        <taxon>Arthropoda</taxon>
        <taxon>Hexapoda</taxon>
        <taxon>Insecta</taxon>
        <taxon>Pterygota</taxon>
        <taxon>Neoptera</taxon>
        <taxon>Endopterygota</taxon>
        <taxon>Diptera</taxon>
        <taxon>Nematocera</taxon>
        <taxon>Culicoidea</taxon>
        <taxon>Chaoboridae</taxon>
        <taxon>Corethrella</taxon>
    </lineage>
</organism>